<feature type="domain" description="DUF2921" evidence="13">
    <location>
        <begin position="469"/>
        <end position="582"/>
    </location>
</feature>
<protein>
    <recommendedName>
        <fullName evidence="4">RING-type E3 ubiquitin transferase</fullName>
        <ecNumber evidence="4">2.3.2.27</ecNumber>
    </recommendedName>
</protein>
<evidence type="ECO:0000256" key="3">
    <source>
        <dbReference type="ARBA" id="ARBA00004906"/>
    </source>
</evidence>
<evidence type="ECO:0000256" key="9">
    <source>
        <dbReference type="ARBA" id="ARBA00023136"/>
    </source>
</evidence>
<dbReference type="GO" id="GO:0061630">
    <property type="term" value="F:ubiquitin protein ligase activity"/>
    <property type="evidence" value="ECO:0007669"/>
    <property type="project" value="UniProtKB-EC"/>
</dbReference>
<keyword evidence="8 10" id="KW-1133">Transmembrane helix</keyword>
<dbReference type="PANTHER" id="PTHR33389">
    <property type="entry name" value="FAMILY PROTEIN, PUTATIVE (DUF2921)-RELATED"/>
    <property type="match status" value="1"/>
</dbReference>
<dbReference type="EMBL" id="JBEDUW010000003">
    <property type="protein sequence ID" value="KAK9938147.1"/>
    <property type="molecule type" value="Genomic_DNA"/>
</dbReference>
<reference evidence="14 15" key="1">
    <citation type="journal article" date="2023" name="G3 (Bethesda)">
        <title>A chromosome-length genome assembly and annotation of blackberry (Rubus argutus, cv. 'Hillquist').</title>
        <authorList>
            <person name="Bruna T."/>
            <person name="Aryal R."/>
            <person name="Dudchenko O."/>
            <person name="Sargent D.J."/>
            <person name="Mead D."/>
            <person name="Buti M."/>
            <person name="Cavallini A."/>
            <person name="Hytonen T."/>
            <person name="Andres J."/>
            <person name="Pham M."/>
            <person name="Weisz D."/>
            <person name="Mascagni F."/>
            <person name="Usai G."/>
            <person name="Natali L."/>
            <person name="Bassil N."/>
            <person name="Fernandez G.E."/>
            <person name="Lomsadze A."/>
            <person name="Armour M."/>
            <person name="Olukolu B."/>
            <person name="Poorten T."/>
            <person name="Britton C."/>
            <person name="Davik J."/>
            <person name="Ashrafi H."/>
            <person name="Aiden E.L."/>
            <person name="Borodovsky M."/>
            <person name="Worthington M."/>
        </authorList>
    </citation>
    <scope>NUCLEOTIDE SEQUENCE [LARGE SCALE GENOMIC DNA]</scope>
    <source>
        <strain evidence="14">PI 553951</strain>
    </source>
</reference>
<evidence type="ECO:0000259" key="13">
    <source>
        <dbReference type="Pfam" id="PF25333"/>
    </source>
</evidence>
<evidence type="ECO:0000256" key="4">
    <source>
        <dbReference type="ARBA" id="ARBA00012483"/>
    </source>
</evidence>
<sequence length="883" mass="98651">MNIFMKIFMFFFVFVTRSLNSVSFSTSDAQVSFADHCASIAPNYSIPESYVGVKSSSVHRLAGFYYTAGDTYILSQNSTYGEDQNSIVIRFRYDGAADEQGLFMVRGSLRFPRDSTYYLVGNSTGSRWQSTHFPYGERPMSFGLTGVWSESSGELCMVGSGSGFSKQGNLLPFPGVLKLYKLKSSSSLTSLITGTLESLVSSKNEPNYFGPISISLLPSMNYQYTFISNKSHNSYSDESDVPPTSLKIGRFCSVISNLVLIREFQLRYSRSCVSANKCSPLAVSYLPRIVSLKNIECLEDKQRLRVLVDFASGSVWSQRAFNPSTTLVGEGSWDAKKNQLCVVACRFLNETNSLNNTRVGDCSTRLSLRFPAIWTIGNTSSIVGQIWSKKTTIESDYFENITFGSSDTDRFLLQGQKYEYTEIDKVSKLCARKKSTVDDQFYQQNLQYLIEDGTVEYLGAPESAPVSDRYNTNRYNISYSISIKAIDEVRLPSGLYQLNSLYEMEIFAEGIYDDTEGSLCMVGCLHVSSNNQQQPIFDSVDCEIVVNFQFPPTNPKTNYSSFVKGSIESTRKMSDPLHFQRMEVTSAAHSTVETERSIWRMDVEITLVVISKTLACVFGALQLFHVKRHPDVLPSISIFMLFILALGYMIPLMLNFDAMFTQHSSQTVFFGKGWLELNEVIVRVITMVGFLLQIRLLQLAMSAKSANGNQKELWAVEKLALFVALPVYVAGSLFALLLKNNIAAMVSTGQGHPILVTTLTSCAGLVLDAFLFPQILLNMFSKSTEKALSISFYVGTTLVRVLPHAYDLYRAHNSAHQLEDSYIYASPVADFYSSAWNVIIPFGGLLFAAIIYLQQRFGGCCILPQNLRQSRAYEKVPIVSEAL</sequence>
<evidence type="ECO:0000256" key="8">
    <source>
        <dbReference type="ARBA" id="ARBA00022989"/>
    </source>
</evidence>
<comment type="pathway">
    <text evidence="3">Protein modification; protein ubiquitination.</text>
</comment>
<keyword evidence="5" id="KW-0808">Transferase</keyword>
<feature type="transmembrane region" description="Helical" evidence="10">
    <location>
        <begin position="636"/>
        <end position="660"/>
    </location>
</feature>
<comment type="caution">
    <text evidence="14">The sequence shown here is derived from an EMBL/GenBank/DDBJ whole genome shotgun (WGS) entry which is preliminary data.</text>
</comment>
<keyword evidence="7" id="KW-0833">Ubl conjugation pathway</keyword>
<evidence type="ECO:0000256" key="2">
    <source>
        <dbReference type="ARBA" id="ARBA00004127"/>
    </source>
</evidence>
<comment type="subcellular location">
    <subcellularLocation>
        <location evidence="2">Endomembrane system</location>
        <topology evidence="2">Multi-pass membrane protein</topology>
    </subcellularLocation>
</comment>
<accession>A0AAW1XRD0</accession>
<evidence type="ECO:0000313" key="14">
    <source>
        <dbReference type="EMBL" id="KAK9938147.1"/>
    </source>
</evidence>
<dbReference type="InterPro" id="IPR021319">
    <property type="entry name" value="DUF2921"/>
</dbReference>
<feature type="transmembrane region" description="Helical" evidence="10">
    <location>
        <begin position="834"/>
        <end position="853"/>
    </location>
</feature>
<keyword evidence="9 10" id="KW-0472">Membrane</keyword>
<dbReference type="InterPro" id="IPR057425">
    <property type="entry name" value="DUF2921_N"/>
</dbReference>
<evidence type="ECO:0000256" key="7">
    <source>
        <dbReference type="ARBA" id="ARBA00022786"/>
    </source>
</evidence>
<feature type="transmembrane region" description="Helical" evidence="10">
    <location>
        <begin position="605"/>
        <end position="624"/>
    </location>
</feature>
<feature type="transmembrane region" description="Helical" evidence="10">
    <location>
        <begin position="680"/>
        <end position="698"/>
    </location>
</feature>
<dbReference type="PANTHER" id="PTHR33389:SF18">
    <property type="entry name" value="OS01G0677900 PROTEIN"/>
    <property type="match status" value="1"/>
</dbReference>
<feature type="domain" description="DUF2921" evidence="13">
    <location>
        <begin position="249"/>
        <end position="401"/>
    </location>
</feature>
<dbReference type="GO" id="GO:0012505">
    <property type="term" value="C:endomembrane system"/>
    <property type="evidence" value="ECO:0007669"/>
    <property type="project" value="UniProtKB-SubCell"/>
</dbReference>
<feature type="transmembrane region" description="Helical" evidence="10">
    <location>
        <begin position="719"/>
        <end position="738"/>
    </location>
</feature>
<keyword evidence="15" id="KW-1185">Reference proteome</keyword>
<dbReference type="Pfam" id="PF11145">
    <property type="entry name" value="DUF2921"/>
    <property type="match status" value="1"/>
</dbReference>
<dbReference type="AlphaFoldDB" id="A0AAW1XRD0"/>
<proteinExistence type="predicted"/>
<comment type="catalytic activity">
    <reaction evidence="1">
        <text>S-ubiquitinyl-[E2 ubiquitin-conjugating enzyme]-L-cysteine + [acceptor protein]-L-lysine = [E2 ubiquitin-conjugating enzyme]-L-cysteine + N(6)-ubiquitinyl-[acceptor protein]-L-lysine.</text>
        <dbReference type="EC" id="2.3.2.27"/>
    </reaction>
</comment>
<evidence type="ECO:0000256" key="6">
    <source>
        <dbReference type="ARBA" id="ARBA00022692"/>
    </source>
</evidence>
<feature type="transmembrane region" description="Helical" evidence="10">
    <location>
        <begin position="787"/>
        <end position="806"/>
    </location>
</feature>
<gene>
    <name evidence="14" type="ORF">M0R45_014903</name>
</gene>
<evidence type="ECO:0000313" key="15">
    <source>
        <dbReference type="Proteomes" id="UP001457282"/>
    </source>
</evidence>
<organism evidence="14 15">
    <name type="scientific">Rubus argutus</name>
    <name type="common">Southern blackberry</name>
    <dbReference type="NCBI Taxonomy" id="59490"/>
    <lineage>
        <taxon>Eukaryota</taxon>
        <taxon>Viridiplantae</taxon>
        <taxon>Streptophyta</taxon>
        <taxon>Embryophyta</taxon>
        <taxon>Tracheophyta</taxon>
        <taxon>Spermatophyta</taxon>
        <taxon>Magnoliopsida</taxon>
        <taxon>eudicotyledons</taxon>
        <taxon>Gunneridae</taxon>
        <taxon>Pentapetalae</taxon>
        <taxon>rosids</taxon>
        <taxon>fabids</taxon>
        <taxon>Rosales</taxon>
        <taxon>Rosaceae</taxon>
        <taxon>Rosoideae</taxon>
        <taxon>Rosoideae incertae sedis</taxon>
        <taxon>Rubus</taxon>
    </lineage>
</organism>
<dbReference type="Pfam" id="PF25333">
    <property type="entry name" value="DUF2921_N"/>
    <property type="match status" value="3"/>
</dbReference>
<evidence type="ECO:0000256" key="10">
    <source>
        <dbReference type="SAM" id="Phobius"/>
    </source>
</evidence>
<feature type="domain" description="DUF2921" evidence="13">
    <location>
        <begin position="61"/>
        <end position="213"/>
    </location>
</feature>
<feature type="domain" description="SWEET-like" evidence="12">
    <location>
        <begin position="594"/>
        <end position="866"/>
    </location>
</feature>
<feature type="transmembrane region" description="Helical" evidence="10">
    <location>
        <begin position="758"/>
        <end position="780"/>
    </location>
</feature>
<evidence type="ECO:0000256" key="5">
    <source>
        <dbReference type="ARBA" id="ARBA00022679"/>
    </source>
</evidence>
<keyword evidence="6 10" id="KW-0812">Transmembrane</keyword>
<keyword evidence="11" id="KW-0732">Signal</keyword>
<dbReference type="EC" id="2.3.2.27" evidence="4"/>
<evidence type="ECO:0000259" key="12">
    <source>
        <dbReference type="Pfam" id="PF11145"/>
    </source>
</evidence>
<dbReference type="Proteomes" id="UP001457282">
    <property type="component" value="Unassembled WGS sequence"/>
</dbReference>
<name>A0AAW1XRD0_RUBAR</name>
<evidence type="ECO:0000256" key="11">
    <source>
        <dbReference type="SAM" id="SignalP"/>
    </source>
</evidence>
<feature type="signal peptide" evidence="11">
    <location>
        <begin position="1"/>
        <end position="18"/>
    </location>
</feature>
<evidence type="ECO:0000256" key="1">
    <source>
        <dbReference type="ARBA" id="ARBA00000900"/>
    </source>
</evidence>
<feature type="chain" id="PRO_5043777530" description="RING-type E3 ubiquitin transferase" evidence="11">
    <location>
        <begin position="19"/>
        <end position="883"/>
    </location>
</feature>